<organism evidence="2 3">
    <name type="scientific">Asparagus officinalis</name>
    <name type="common">Garden asparagus</name>
    <dbReference type="NCBI Taxonomy" id="4686"/>
    <lineage>
        <taxon>Eukaryota</taxon>
        <taxon>Viridiplantae</taxon>
        <taxon>Streptophyta</taxon>
        <taxon>Embryophyta</taxon>
        <taxon>Tracheophyta</taxon>
        <taxon>Spermatophyta</taxon>
        <taxon>Magnoliopsida</taxon>
        <taxon>Liliopsida</taxon>
        <taxon>Asparagales</taxon>
        <taxon>Asparagaceae</taxon>
        <taxon>Asparagoideae</taxon>
        <taxon>Asparagus</taxon>
    </lineage>
</organism>
<dbReference type="EMBL" id="CM007384">
    <property type="protein sequence ID" value="ONK73045.1"/>
    <property type="molecule type" value="Genomic_DNA"/>
</dbReference>
<dbReference type="Gramene" id="ONK73045">
    <property type="protein sequence ID" value="ONK73045"/>
    <property type="gene ID" value="A4U43_C04F26570"/>
</dbReference>
<dbReference type="Proteomes" id="UP000243459">
    <property type="component" value="Chromosome 4"/>
</dbReference>
<feature type="compositionally biased region" description="Low complexity" evidence="1">
    <location>
        <begin position="94"/>
        <end position="106"/>
    </location>
</feature>
<accession>A0A5P1F3V8</accession>
<name>A0A5P1F3V8_ASPOF</name>
<gene>
    <name evidence="2" type="ORF">A4U43_C04F26570</name>
</gene>
<feature type="region of interest" description="Disordered" evidence="1">
    <location>
        <begin position="87"/>
        <end position="106"/>
    </location>
</feature>
<evidence type="ECO:0000313" key="2">
    <source>
        <dbReference type="EMBL" id="ONK73045.1"/>
    </source>
</evidence>
<evidence type="ECO:0000313" key="3">
    <source>
        <dbReference type="Proteomes" id="UP000243459"/>
    </source>
</evidence>
<sequence>MATIWGSCNINLSQPPFTSINGVEGFMPYPSGSQPHVSFVSMLNNVNLWFSNSYHSPCDGNPLSPTIESDKELHMINLLSLTLQQGEKEREGAPSISPDDSPIFSSTKAQNSEVNKQAAVAASASFPLQVKGKQVILEQEGPSRPPPLQAQLSSEQPPDLSSNLIQVVFQGIHIKITKDSWDILSAAFP</sequence>
<proteinExistence type="predicted"/>
<reference evidence="3" key="1">
    <citation type="journal article" date="2017" name="Nat. Commun.">
        <title>The asparagus genome sheds light on the origin and evolution of a young Y chromosome.</title>
        <authorList>
            <person name="Harkess A."/>
            <person name="Zhou J."/>
            <person name="Xu C."/>
            <person name="Bowers J.E."/>
            <person name="Van der Hulst R."/>
            <person name="Ayyampalayam S."/>
            <person name="Mercati F."/>
            <person name="Riccardi P."/>
            <person name="McKain M.R."/>
            <person name="Kakrana A."/>
            <person name="Tang H."/>
            <person name="Ray J."/>
            <person name="Groenendijk J."/>
            <person name="Arikit S."/>
            <person name="Mathioni S.M."/>
            <person name="Nakano M."/>
            <person name="Shan H."/>
            <person name="Telgmann-Rauber A."/>
            <person name="Kanno A."/>
            <person name="Yue Z."/>
            <person name="Chen H."/>
            <person name="Li W."/>
            <person name="Chen Y."/>
            <person name="Xu X."/>
            <person name="Zhang Y."/>
            <person name="Luo S."/>
            <person name="Chen H."/>
            <person name="Gao J."/>
            <person name="Mao Z."/>
            <person name="Pires J.C."/>
            <person name="Luo M."/>
            <person name="Kudrna D."/>
            <person name="Wing R.A."/>
            <person name="Meyers B.C."/>
            <person name="Yi K."/>
            <person name="Kong H."/>
            <person name="Lavrijsen P."/>
            <person name="Sunseri F."/>
            <person name="Falavigna A."/>
            <person name="Ye Y."/>
            <person name="Leebens-Mack J.H."/>
            <person name="Chen G."/>
        </authorList>
    </citation>
    <scope>NUCLEOTIDE SEQUENCE [LARGE SCALE GENOMIC DNA]</scope>
    <source>
        <strain evidence="3">cv. DH0086</strain>
    </source>
</reference>
<keyword evidence="3" id="KW-1185">Reference proteome</keyword>
<dbReference type="AlphaFoldDB" id="A0A5P1F3V8"/>
<protein>
    <submittedName>
        <fullName evidence="2">Uncharacterized protein</fullName>
    </submittedName>
</protein>
<evidence type="ECO:0000256" key="1">
    <source>
        <dbReference type="SAM" id="MobiDB-lite"/>
    </source>
</evidence>